<dbReference type="InterPro" id="IPR027475">
    <property type="entry name" value="Asparaginase/glutaminase_AS2"/>
</dbReference>
<dbReference type="Gene3D" id="3.40.50.40">
    <property type="match status" value="1"/>
</dbReference>
<dbReference type="PROSITE" id="PS51732">
    <property type="entry name" value="ASN_GLN_ASE_3"/>
    <property type="match status" value="1"/>
</dbReference>
<gene>
    <name evidence="10" type="ORF">DDZ16_19610</name>
</gene>
<comment type="similarity">
    <text evidence="1">Belongs to the asparaginase 1 family.</text>
</comment>
<dbReference type="PANTHER" id="PTHR11707">
    <property type="entry name" value="L-ASPARAGINASE"/>
    <property type="match status" value="1"/>
</dbReference>
<keyword evidence="11" id="KW-1185">Reference proteome</keyword>
<evidence type="ECO:0000313" key="11">
    <source>
        <dbReference type="Proteomes" id="UP000244956"/>
    </source>
</evidence>
<evidence type="ECO:0000256" key="5">
    <source>
        <dbReference type="PIRSR" id="PIRSR001220-2"/>
    </source>
</evidence>
<dbReference type="InterPro" id="IPR006033">
    <property type="entry name" value="AsnA_fam"/>
</dbReference>
<dbReference type="InterPro" id="IPR027473">
    <property type="entry name" value="L-asparaginase_C"/>
</dbReference>
<protein>
    <recommendedName>
        <fullName evidence="2">asparaginase</fullName>
        <ecNumber evidence="2">3.5.1.1</ecNumber>
    </recommendedName>
</protein>
<dbReference type="PRINTS" id="PR00139">
    <property type="entry name" value="ASNGLNASE"/>
</dbReference>
<dbReference type="PIRSF" id="PIRSF001220">
    <property type="entry name" value="L-ASNase_gatD"/>
    <property type="match status" value="1"/>
</dbReference>
<evidence type="ECO:0000259" key="8">
    <source>
        <dbReference type="Pfam" id="PF00710"/>
    </source>
</evidence>
<dbReference type="InterPro" id="IPR040919">
    <property type="entry name" value="Asparaginase_C"/>
</dbReference>
<feature type="domain" description="L-asparaginase N-terminal" evidence="8">
    <location>
        <begin position="4"/>
        <end position="195"/>
    </location>
</feature>
<dbReference type="PANTHER" id="PTHR11707:SF28">
    <property type="entry name" value="60 KDA LYSOPHOSPHOLIPASE"/>
    <property type="match status" value="1"/>
</dbReference>
<feature type="active site" evidence="7">
    <location>
        <position position="89"/>
    </location>
</feature>
<dbReference type="OrthoDB" id="9788068at2"/>
<evidence type="ECO:0000256" key="6">
    <source>
        <dbReference type="PROSITE-ProRule" id="PRU10099"/>
    </source>
</evidence>
<feature type="active site" evidence="6">
    <location>
        <position position="13"/>
    </location>
</feature>
<dbReference type="InterPro" id="IPR027474">
    <property type="entry name" value="L-asparaginase_N"/>
</dbReference>
<feature type="domain" description="Asparaginase/glutaminase C-terminal" evidence="9">
    <location>
        <begin position="215"/>
        <end position="328"/>
    </location>
</feature>
<dbReference type="EC" id="3.5.1.1" evidence="2"/>
<dbReference type="Pfam" id="PF00710">
    <property type="entry name" value="Asparaginase"/>
    <property type="match status" value="1"/>
</dbReference>
<dbReference type="InterPro" id="IPR037152">
    <property type="entry name" value="L-asparaginase_N_sf"/>
</dbReference>
<evidence type="ECO:0000259" key="9">
    <source>
        <dbReference type="Pfam" id="PF17763"/>
    </source>
</evidence>
<evidence type="ECO:0000256" key="2">
    <source>
        <dbReference type="ARBA" id="ARBA00012920"/>
    </source>
</evidence>
<evidence type="ECO:0000256" key="3">
    <source>
        <dbReference type="ARBA" id="ARBA00022801"/>
    </source>
</evidence>
<dbReference type="InterPro" id="IPR036152">
    <property type="entry name" value="Asp/glu_Ase-like_sf"/>
</dbReference>
<organism evidence="10 11">
    <name type="scientific">Marinilabilia rubra</name>
    <dbReference type="NCBI Taxonomy" id="2162893"/>
    <lineage>
        <taxon>Bacteria</taxon>
        <taxon>Pseudomonadati</taxon>
        <taxon>Bacteroidota</taxon>
        <taxon>Bacteroidia</taxon>
        <taxon>Marinilabiliales</taxon>
        <taxon>Marinilabiliaceae</taxon>
        <taxon>Marinilabilia</taxon>
    </lineage>
</organism>
<reference evidence="10 11" key="1">
    <citation type="submission" date="2018-05" db="EMBL/GenBank/DDBJ databases">
        <title>Marinilabilia rubrum sp. nov., isolated from saltern sediment.</title>
        <authorList>
            <person name="Zhang R."/>
        </authorList>
    </citation>
    <scope>NUCLEOTIDE SEQUENCE [LARGE SCALE GENOMIC DNA]</scope>
    <source>
        <strain evidence="10 11">WTE16</strain>
    </source>
</reference>
<dbReference type="GO" id="GO:0009066">
    <property type="term" value="P:aspartate family amino acid metabolic process"/>
    <property type="evidence" value="ECO:0007669"/>
    <property type="project" value="UniProtKB-ARBA"/>
</dbReference>
<sequence>MNKRVLIIYTGGTIGMAVDADTNALVPFDFENISRKVPELKRFDFNVDSVSFDPIVDSSEMAPDTWVKLSGLIEKYYPDYDGFVVLHGTDTMSYTASALSFMLHNLQKPVILTGSQLPLGAIRTDGKENLLTALEIAAAHKNEQALVPEVCIYFQDKLFRGNRTTKYNAEHFRAFRSDNYPPLAEVGLHIRYNYPYIRYTTLSGTFSVARRMNNNVALLKMFPGINESVVRSVLEAPGIRGVVLETYGSGNAPTLDWFIKALRDAIDRGVIIINVTQCLAGNVEMWRYETGRHLLNMGVISGHDITTEAALTKLMYLLGNSPTEEELKMNLNESLKGEMKPVSM</sequence>
<dbReference type="InterPro" id="IPR020827">
    <property type="entry name" value="Asparaginase/glutaminase_AS1"/>
</dbReference>
<dbReference type="EMBL" id="QEWP01000029">
    <property type="protein sequence ID" value="PWD97643.1"/>
    <property type="molecule type" value="Genomic_DNA"/>
</dbReference>
<dbReference type="FunFam" id="3.40.50.40:FF:000001">
    <property type="entry name" value="L-asparaginase 1"/>
    <property type="match status" value="1"/>
</dbReference>
<dbReference type="RefSeq" id="WP_109266180.1">
    <property type="nucleotide sequence ID" value="NZ_QEWP01000029.1"/>
</dbReference>
<evidence type="ECO:0000256" key="1">
    <source>
        <dbReference type="ARBA" id="ARBA00010518"/>
    </source>
</evidence>
<dbReference type="SMART" id="SM00870">
    <property type="entry name" value="Asparaginase"/>
    <property type="match status" value="1"/>
</dbReference>
<dbReference type="PIRSF" id="PIRSF500176">
    <property type="entry name" value="L_ASNase"/>
    <property type="match status" value="1"/>
</dbReference>
<dbReference type="SUPFAM" id="SSF53774">
    <property type="entry name" value="Glutaminase/Asparaginase"/>
    <property type="match status" value="1"/>
</dbReference>
<dbReference type="Proteomes" id="UP000244956">
    <property type="component" value="Unassembled WGS sequence"/>
</dbReference>
<dbReference type="InterPro" id="IPR041725">
    <property type="entry name" value="L-asparaginase_I"/>
</dbReference>
<dbReference type="FunFam" id="3.40.50.1170:FF:000001">
    <property type="entry name" value="L-asparaginase 2"/>
    <property type="match status" value="1"/>
</dbReference>
<dbReference type="InterPro" id="IPR006034">
    <property type="entry name" value="Asparaginase/glutaminase-like"/>
</dbReference>
<evidence type="ECO:0000313" key="10">
    <source>
        <dbReference type="EMBL" id="PWD97643.1"/>
    </source>
</evidence>
<dbReference type="CDD" id="cd08963">
    <property type="entry name" value="L-asparaginase_I"/>
    <property type="match status" value="1"/>
</dbReference>
<dbReference type="GO" id="GO:0004067">
    <property type="term" value="F:asparaginase activity"/>
    <property type="evidence" value="ECO:0007669"/>
    <property type="project" value="UniProtKB-UniRule"/>
</dbReference>
<feature type="active site" description="O-isoaspartyl threonine intermediate" evidence="4">
    <location>
        <position position="13"/>
    </location>
</feature>
<evidence type="ECO:0000256" key="4">
    <source>
        <dbReference type="PIRSR" id="PIRSR001220-1"/>
    </source>
</evidence>
<comment type="caution">
    <text evidence="10">The sequence shown here is derived from an EMBL/GenBank/DDBJ whole genome shotgun (WGS) entry which is preliminary data.</text>
</comment>
<dbReference type="NCBIfam" id="TIGR00519">
    <property type="entry name" value="asnASE_I"/>
    <property type="match status" value="1"/>
</dbReference>
<dbReference type="AlphaFoldDB" id="A0A2U2B3K1"/>
<dbReference type="Gene3D" id="3.40.50.1170">
    <property type="entry name" value="L-asparaginase, N-terminal domain"/>
    <property type="match status" value="1"/>
</dbReference>
<feature type="binding site" evidence="5">
    <location>
        <begin position="89"/>
        <end position="90"/>
    </location>
    <ligand>
        <name>substrate</name>
    </ligand>
</feature>
<dbReference type="PROSITE" id="PS00917">
    <property type="entry name" value="ASN_GLN_ASE_2"/>
    <property type="match status" value="1"/>
</dbReference>
<dbReference type="Pfam" id="PF17763">
    <property type="entry name" value="Asparaginase_C"/>
    <property type="match status" value="1"/>
</dbReference>
<proteinExistence type="inferred from homology"/>
<feature type="binding site" evidence="5">
    <location>
        <position position="58"/>
    </location>
    <ligand>
        <name>substrate</name>
    </ligand>
</feature>
<evidence type="ECO:0000256" key="7">
    <source>
        <dbReference type="PROSITE-ProRule" id="PRU10100"/>
    </source>
</evidence>
<keyword evidence="3" id="KW-0378">Hydrolase</keyword>
<dbReference type="SFLD" id="SFLDS00057">
    <property type="entry name" value="Glutaminase/Asparaginase"/>
    <property type="match status" value="1"/>
</dbReference>
<dbReference type="PROSITE" id="PS00144">
    <property type="entry name" value="ASN_GLN_ASE_1"/>
    <property type="match status" value="1"/>
</dbReference>
<name>A0A2U2B3K1_9BACT</name>
<accession>A0A2U2B3K1</accession>